<dbReference type="Proteomes" id="UP001220324">
    <property type="component" value="Unassembled WGS sequence"/>
</dbReference>
<keyword evidence="6" id="KW-0325">Glycoprotein</keyword>
<keyword evidence="5" id="KW-0472">Membrane</keyword>
<evidence type="ECO:0000256" key="2">
    <source>
        <dbReference type="ARBA" id="ARBA00022692"/>
    </source>
</evidence>
<dbReference type="InterPro" id="IPR051836">
    <property type="entry name" value="Kremen_rcpt"/>
</dbReference>
<keyword evidence="4" id="KW-1133">Transmembrane helix</keyword>
<sequence length="206" mass="20953">MYQTLLASLALVPLVAAASSSLGCYSSVPNLKDVKQYTFQSHGYCLDQCLEDGFRIAALKDGITCGCSNSVPLSSAKLDDDKCDQYCAGFDKDYCGGINVYTVLTTGDYDYDSDSNSTVPTTTGRNIVAPTVNPSSIPTNILTAPSSVGKAGITALPSAAKSNAVSAGTTAVTSTVTPSATPNAAADTLRAGSMAGVLVAGLGLLL</sequence>
<dbReference type="PANTHER" id="PTHR24269">
    <property type="entry name" value="KREMEN PROTEIN"/>
    <property type="match status" value="1"/>
</dbReference>
<feature type="domain" description="WSC" evidence="8">
    <location>
        <begin position="18"/>
        <end position="107"/>
    </location>
</feature>
<dbReference type="EMBL" id="JAQIZZ010000006">
    <property type="protein sequence ID" value="KAJ5538248.1"/>
    <property type="molecule type" value="Genomic_DNA"/>
</dbReference>
<keyword evidence="2" id="KW-0812">Transmembrane</keyword>
<accession>A0AAD6CT95</accession>
<dbReference type="PANTHER" id="PTHR24269:SF16">
    <property type="entry name" value="PROTEIN SLG1"/>
    <property type="match status" value="1"/>
</dbReference>
<proteinExistence type="predicted"/>
<gene>
    <name evidence="9" type="ORF">N7494_007727</name>
</gene>
<dbReference type="InterPro" id="IPR002889">
    <property type="entry name" value="WSC_carb-bd"/>
</dbReference>
<keyword evidence="10" id="KW-1185">Reference proteome</keyword>
<evidence type="ECO:0000256" key="3">
    <source>
        <dbReference type="ARBA" id="ARBA00022729"/>
    </source>
</evidence>
<protein>
    <recommendedName>
        <fullName evidence="8">WSC domain-containing protein</fullName>
    </recommendedName>
</protein>
<feature type="chain" id="PRO_5042018856" description="WSC domain-containing protein" evidence="7">
    <location>
        <begin position="18"/>
        <end position="206"/>
    </location>
</feature>
<name>A0AAD6CT95_9EURO</name>
<reference evidence="9 10" key="1">
    <citation type="journal article" date="2023" name="IMA Fungus">
        <title>Comparative genomic study of the Penicillium genus elucidates a diverse pangenome and 15 lateral gene transfer events.</title>
        <authorList>
            <person name="Petersen C."/>
            <person name="Sorensen T."/>
            <person name="Nielsen M.R."/>
            <person name="Sondergaard T.E."/>
            <person name="Sorensen J.L."/>
            <person name="Fitzpatrick D.A."/>
            <person name="Frisvad J.C."/>
            <person name="Nielsen K.L."/>
        </authorList>
    </citation>
    <scope>NUCLEOTIDE SEQUENCE [LARGE SCALE GENOMIC DNA]</scope>
    <source>
        <strain evidence="9 10">IBT 35679</strain>
    </source>
</reference>
<dbReference type="Pfam" id="PF01822">
    <property type="entry name" value="WSC"/>
    <property type="match status" value="1"/>
</dbReference>
<dbReference type="AlphaFoldDB" id="A0AAD6CT95"/>
<dbReference type="GO" id="GO:0005886">
    <property type="term" value="C:plasma membrane"/>
    <property type="evidence" value="ECO:0007669"/>
    <property type="project" value="TreeGrafter"/>
</dbReference>
<evidence type="ECO:0000256" key="1">
    <source>
        <dbReference type="ARBA" id="ARBA00004167"/>
    </source>
</evidence>
<evidence type="ECO:0000256" key="4">
    <source>
        <dbReference type="ARBA" id="ARBA00022989"/>
    </source>
</evidence>
<evidence type="ECO:0000259" key="8">
    <source>
        <dbReference type="PROSITE" id="PS51212"/>
    </source>
</evidence>
<organism evidence="9 10">
    <name type="scientific">Penicillium frequentans</name>
    <dbReference type="NCBI Taxonomy" id="3151616"/>
    <lineage>
        <taxon>Eukaryota</taxon>
        <taxon>Fungi</taxon>
        <taxon>Dikarya</taxon>
        <taxon>Ascomycota</taxon>
        <taxon>Pezizomycotina</taxon>
        <taxon>Eurotiomycetes</taxon>
        <taxon>Eurotiomycetidae</taxon>
        <taxon>Eurotiales</taxon>
        <taxon>Aspergillaceae</taxon>
        <taxon>Penicillium</taxon>
    </lineage>
</organism>
<feature type="signal peptide" evidence="7">
    <location>
        <begin position="1"/>
        <end position="17"/>
    </location>
</feature>
<dbReference type="SMART" id="SM00321">
    <property type="entry name" value="WSC"/>
    <property type="match status" value="1"/>
</dbReference>
<evidence type="ECO:0000313" key="10">
    <source>
        <dbReference type="Proteomes" id="UP001220324"/>
    </source>
</evidence>
<keyword evidence="3 7" id="KW-0732">Signal</keyword>
<comment type="caution">
    <text evidence="9">The sequence shown here is derived from an EMBL/GenBank/DDBJ whole genome shotgun (WGS) entry which is preliminary data.</text>
</comment>
<dbReference type="PROSITE" id="PS51212">
    <property type="entry name" value="WSC"/>
    <property type="match status" value="1"/>
</dbReference>
<evidence type="ECO:0000256" key="7">
    <source>
        <dbReference type="SAM" id="SignalP"/>
    </source>
</evidence>
<comment type="subcellular location">
    <subcellularLocation>
        <location evidence="1">Membrane</location>
        <topology evidence="1">Single-pass membrane protein</topology>
    </subcellularLocation>
</comment>
<evidence type="ECO:0000256" key="5">
    <source>
        <dbReference type="ARBA" id="ARBA00023136"/>
    </source>
</evidence>
<evidence type="ECO:0000313" key="9">
    <source>
        <dbReference type="EMBL" id="KAJ5538248.1"/>
    </source>
</evidence>
<evidence type="ECO:0000256" key="6">
    <source>
        <dbReference type="ARBA" id="ARBA00023180"/>
    </source>
</evidence>